<evidence type="ECO:0000256" key="1">
    <source>
        <dbReference type="SAM" id="MobiDB-lite"/>
    </source>
</evidence>
<organism evidence="3 4">
    <name type="scientific">Trichinella pseudospiralis</name>
    <name type="common">Parasitic roundworm</name>
    <dbReference type="NCBI Taxonomy" id="6337"/>
    <lineage>
        <taxon>Eukaryota</taxon>
        <taxon>Metazoa</taxon>
        <taxon>Ecdysozoa</taxon>
        <taxon>Nematoda</taxon>
        <taxon>Enoplea</taxon>
        <taxon>Dorylaimia</taxon>
        <taxon>Trichinellida</taxon>
        <taxon>Trichinellidae</taxon>
        <taxon>Trichinella</taxon>
    </lineage>
</organism>
<dbReference type="EMBL" id="JYDS01000012">
    <property type="protein sequence ID" value="KRZ33007.1"/>
    <property type="molecule type" value="Genomic_DNA"/>
</dbReference>
<reference evidence="4 5" key="1">
    <citation type="submission" date="2015-01" db="EMBL/GenBank/DDBJ databases">
        <title>Evolution of Trichinella species and genotypes.</title>
        <authorList>
            <person name="Korhonen P.K."/>
            <person name="Edoardo P."/>
            <person name="Giuseppe L.R."/>
            <person name="Gasser R.B."/>
        </authorList>
    </citation>
    <scope>NUCLEOTIDE SEQUENCE [LARGE SCALE GENOMIC DNA]</scope>
    <source>
        <strain evidence="2">ISS141</strain>
        <strain evidence="3">ISS588</strain>
    </source>
</reference>
<protein>
    <submittedName>
        <fullName evidence="3">Uncharacterized protein</fullName>
    </submittedName>
</protein>
<proteinExistence type="predicted"/>
<sequence>MRAWTPDFNDADLDRLRRQSCEMNKPQTSCRRAFNHSSGGENGSQQRDRGKNCQEIYVLETFRKVISPTLH</sequence>
<evidence type="ECO:0000313" key="4">
    <source>
        <dbReference type="Proteomes" id="UP000054805"/>
    </source>
</evidence>
<dbReference type="AlphaFoldDB" id="A0A0V1JDH8"/>
<comment type="caution">
    <text evidence="3">The sequence shown here is derived from an EMBL/GenBank/DDBJ whole genome shotgun (WGS) entry which is preliminary data.</text>
</comment>
<dbReference type="Proteomes" id="UP000054815">
    <property type="component" value="Unassembled WGS sequence"/>
</dbReference>
<evidence type="ECO:0000313" key="3">
    <source>
        <dbReference type="EMBL" id="KRZ33007.1"/>
    </source>
</evidence>
<keyword evidence="4" id="KW-1185">Reference proteome</keyword>
<feature type="compositionally biased region" description="Polar residues" evidence="1">
    <location>
        <begin position="28"/>
        <end position="45"/>
    </location>
</feature>
<feature type="region of interest" description="Disordered" evidence="1">
    <location>
        <begin position="28"/>
        <end position="50"/>
    </location>
</feature>
<evidence type="ECO:0000313" key="5">
    <source>
        <dbReference type="Proteomes" id="UP000054815"/>
    </source>
</evidence>
<dbReference type="EMBL" id="JYDU01000030">
    <property type="protein sequence ID" value="KRX97609.1"/>
    <property type="molecule type" value="Genomic_DNA"/>
</dbReference>
<gene>
    <name evidence="3" type="ORF">T4B_5379</name>
    <name evidence="2" type="ORF">T4E_10290</name>
</gene>
<accession>A0A0V1JDH8</accession>
<evidence type="ECO:0000313" key="2">
    <source>
        <dbReference type="EMBL" id="KRX97609.1"/>
    </source>
</evidence>
<dbReference type="Proteomes" id="UP000054805">
    <property type="component" value="Unassembled WGS sequence"/>
</dbReference>
<name>A0A0V1JDH8_TRIPS</name>